<reference evidence="1" key="1">
    <citation type="submission" date="2012-12" db="EMBL/GenBank/DDBJ databases">
        <title>Identification and characterization of a phenylalanine ammonia-lyase gene family in Isatis indigotica Fort.</title>
        <authorList>
            <person name="Liu Q."/>
            <person name="Chen J."/>
            <person name="Zhou X."/>
            <person name="Di P."/>
            <person name="Xiao Y."/>
            <person name="Xuan H."/>
            <person name="Zhang L."/>
            <person name="Chen W."/>
        </authorList>
    </citation>
    <scope>NUCLEOTIDE SEQUENCE</scope>
    <source>
        <tissue evidence="1">Salivary gland</tissue>
    </source>
</reference>
<name>A0A0K8R4X7_IXORI</name>
<accession>A0A0K8R4X7</accession>
<proteinExistence type="evidence at transcript level"/>
<organism evidence="1">
    <name type="scientific">Ixodes ricinus</name>
    <name type="common">Common tick</name>
    <name type="synonym">Acarus ricinus</name>
    <dbReference type="NCBI Taxonomy" id="34613"/>
    <lineage>
        <taxon>Eukaryota</taxon>
        <taxon>Metazoa</taxon>
        <taxon>Ecdysozoa</taxon>
        <taxon>Arthropoda</taxon>
        <taxon>Chelicerata</taxon>
        <taxon>Arachnida</taxon>
        <taxon>Acari</taxon>
        <taxon>Parasitiformes</taxon>
        <taxon>Ixodida</taxon>
        <taxon>Ixodoidea</taxon>
        <taxon>Ixodidae</taxon>
        <taxon>Ixodinae</taxon>
        <taxon>Ixodes</taxon>
    </lineage>
</organism>
<sequence length="102" mass="11461">MKLFCLACESTDELVKQASLSTLWFLGFKQGVGSRHASRNEDIEAVCLVRDGLLPPLIPCSFGCSLSAVFRKRSSVFPGLWCQWQDMGRQLFIVYHRGTGFD</sequence>
<evidence type="ECO:0000313" key="1">
    <source>
        <dbReference type="EMBL" id="JAA66207.1"/>
    </source>
</evidence>
<dbReference type="AlphaFoldDB" id="A0A0K8R4X7"/>
<dbReference type="EMBL" id="GADI01007601">
    <property type="protein sequence ID" value="JAA66207.1"/>
    <property type="molecule type" value="mRNA"/>
</dbReference>
<protein>
    <submittedName>
        <fullName evidence="1">Uncharacterized protein</fullName>
    </submittedName>
</protein>